<reference evidence="2 3" key="1">
    <citation type="submission" date="2023-01" db="EMBL/GenBank/DDBJ databases">
        <title>Analysis of 21 Apiospora genomes using comparative genomics revels a genus with tremendous synthesis potential of carbohydrate active enzymes and secondary metabolites.</title>
        <authorList>
            <person name="Sorensen T."/>
        </authorList>
    </citation>
    <scope>NUCLEOTIDE SEQUENCE [LARGE SCALE GENOMIC DNA]</scope>
    <source>
        <strain evidence="2 3">CBS 83171</strain>
    </source>
</reference>
<dbReference type="EMBL" id="JAQQWM010000009">
    <property type="protein sequence ID" value="KAK8046694.1"/>
    <property type="molecule type" value="Genomic_DNA"/>
</dbReference>
<evidence type="ECO:0000256" key="1">
    <source>
        <dbReference type="SAM" id="MobiDB-lite"/>
    </source>
</evidence>
<keyword evidence="3" id="KW-1185">Reference proteome</keyword>
<feature type="compositionally biased region" description="Basic and acidic residues" evidence="1">
    <location>
        <begin position="21"/>
        <end position="39"/>
    </location>
</feature>
<dbReference type="Proteomes" id="UP001446871">
    <property type="component" value="Unassembled WGS sequence"/>
</dbReference>
<name>A0ABR1TJ79_9PEZI</name>
<evidence type="ECO:0000313" key="2">
    <source>
        <dbReference type="EMBL" id="KAK8046694.1"/>
    </source>
</evidence>
<feature type="compositionally biased region" description="Acidic residues" evidence="1">
    <location>
        <begin position="147"/>
        <end position="161"/>
    </location>
</feature>
<feature type="compositionally biased region" description="Polar residues" evidence="1">
    <location>
        <begin position="1"/>
        <end position="12"/>
    </location>
</feature>
<sequence length="191" mass="21066">MTFTASQLSPQANRPLAPLDRPLDCEEDKLDHQPDHDHAGGQSEQDLDDHRPIQYLGNVILLIRGAVDGRGRDVLERLVVELLSTLGEGGTPGNRQQRTCGALSDLGLVLVRRELAGWALWCGVAPLVTDSLCDGGGGARAGMERCSEDEDDDEGDDEDNDDEELIFRRIAKFRPPPWGGRRGDKRDRKNM</sequence>
<accession>A0ABR1TJ79</accession>
<evidence type="ECO:0000313" key="3">
    <source>
        <dbReference type="Proteomes" id="UP001446871"/>
    </source>
</evidence>
<feature type="region of interest" description="Disordered" evidence="1">
    <location>
        <begin position="1"/>
        <end position="48"/>
    </location>
</feature>
<comment type="caution">
    <text evidence="2">The sequence shown here is derived from an EMBL/GenBank/DDBJ whole genome shotgun (WGS) entry which is preliminary data.</text>
</comment>
<proteinExistence type="predicted"/>
<protein>
    <submittedName>
        <fullName evidence="2">Uncharacterized protein</fullName>
    </submittedName>
</protein>
<gene>
    <name evidence="2" type="ORF">PG996_014758</name>
</gene>
<feature type="region of interest" description="Disordered" evidence="1">
    <location>
        <begin position="139"/>
        <end position="161"/>
    </location>
</feature>
<organism evidence="2 3">
    <name type="scientific">Apiospora saccharicola</name>
    <dbReference type="NCBI Taxonomy" id="335842"/>
    <lineage>
        <taxon>Eukaryota</taxon>
        <taxon>Fungi</taxon>
        <taxon>Dikarya</taxon>
        <taxon>Ascomycota</taxon>
        <taxon>Pezizomycotina</taxon>
        <taxon>Sordariomycetes</taxon>
        <taxon>Xylariomycetidae</taxon>
        <taxon>Amphisphaeriales</taxon>
        <taxon>Apiosporaceae</taxon>
        <taxon>Apiospora</taxon>
    </lineage>
</organism>